<dbReference type="CDD" id="cd00320">
    <property type="entry name" value="cpn10"/>
    <property type="match status" value="2"/>
</dbReference>
<dbReference type="Pfam" id="PF00166">
    <property type="entry name" value="Cpn10"/>
    <property type="match status" value="2"/>
</dbReference>
<keyword evidence="2 6" id="KW-0143">Chaperone</keyword>
<evidence type="ECO:0000256" key="2">
    <source>
        <dbReference type="ARBA" id="ARBA00023186"/>
    </source>
</evidence>
<accession>A0A9W7EC71</accession>
<dbReference type="Proteomes" id="UP001165122">
    <property type="component" value="Unassembled WGS sequence"/>
</dbReference>
<dbReference type="SUPFAM" id="SSF50129">
    <property type="entry name" value="GroES-like"/>
    <property type="match status" value="2"/>
</dbReference>
<feature type="region of interest" description="Disordered" evidence="7">
    <location>
        <begin position="83"/>
        <end position="105"/>
    </location>
</feature>
<name>A0A9W7EC71_9STRA</name>
<dbReference type="GO" id="GO:0005524">
    <property type="term" value="F:ATP binding"/>
    <property type="evidence" value="ECO:0007669"/>
    <property type="project" value="InterPro"/>
</dbReference>
<evidence type="ECO:0000256" key="3">
    <source>
        <dbReference type="ARBA" id="ARBA00031971"/>
    </source>
</evidence>
<evidence type="ECO:0000256" key="4">
    <source>
        <dbReference type="ARBA" id="ARBA00073031"/>
    </source>
</evidence>
<keyword evidence="10" id="KW-1185">Reference proteome</keyword>
<dbReference type="OrthoDB" id="184876at2759"/>
<feature type="chain" id="PRO_5040730372" description="20 kDa chaperonin, chloroplastic" evidence="8">
    <location>
        <begin position="23"/>
        <end position="259"/>
    </location>
</feature>
<evidence type="ECO:0000256" key="6">
    <source>
        <dbReference type="RuleBase" id="RU003479"/>
    </source>
</evidence>
<reference evidence="10" key="1">
    <citation type="journal article" date="2023" name="Commun. Biol.">
        <title>Genome analysis of Parmales, the sister group of diatoms, reveals the evolutionary specialization of diatoms from phago-mixotrophs to photoautotrophs.</title>
        <authorList>
            <person name="Ban H."/>
            <person name="Sato S."/>
            <person name="Yoshikawa S."/>
            <person name="Yamada K."/>
            <person name="Nakamura Y."/>
            <person name="Ichinomiya M."/>
            <person name="Sato N."/>
            <person name="Blanc-Mathieu R."/>
            <person name="Endo H."/>
            <person name="Kuwata A."/>
            <person name="Ogata H."/>
        </authorList>
    </citation>
    <scope>NUCLEOTIDE SEQUENCE [LARGE SCALE GENOMIC DNA]</scope>
    <source>
        <strain evidence="10">NIES 3700</strain>
    </source>
</reference>
<evidence type="ECO:0000256" key="1">
    <source>
        <dbReference type="ARBA" id="ARBA00006975"/>
    </source>
</evidence>
<evidence type="ECO:0000313" key="10">
    <source>
        <dbReference type="Proteomes" id="UP001165122"/>
    </source>
</evidence>
<dbReference type="GO" id="GO:0051082">
    <property type="term" value="F:unfolded protein binding"/>
    <property type="evidence" value="ECO:0007669"/>
    <property type="project" value="TreeGrafter"/>
</dbReference>
<sequence>MRSRLALLLGILSLSLPCVVLSFQFAAFSTSRSTMSTSFRHPFVGSALSATTYKLDGNEIRGPITPISNFLVTRMKDTLTTTTGGILLPDQSKTRPSEGLVLSAGPGRTHPHTGLLIPNACKEGDSVLYGKFDGTKINYNDEDCNLIRDDDVIMIYEGSSMSLKNSRPAKDYILVEYNKPTTETNTGIAIAAAATKDLLPCSGTVIMLGEGRTTSEGKISDCRFEVGDEVKFRDYAGQEVNVEGKEYLAVRMADVLSVL</sequence>
<dbReference type="GO" id="GO:0044183">
    <property type="term" value="F:protein folding chaperone"/>
    <property type="evidence" value="ECO:0007669"/>
    <property type="project" value="InterPro"/>
</dbReference>
<proteinExistence type="inferred from homology"/>
<gene>
    <name evidence="9" type="ORF">TrLO_g3488</name>
</gene>
<dbReference type="GO" id="GO:0051087">
    <property type="term" value="F:protein-folding chaperone binding"/>
    <property type="evidence" value="ECO:0007669"/>
    <property type="project" value="TreeGrafter"/>
</dbReference>
<feature type="signal peptide" evidence="8">
    <location>
        <begin position="1"/>
        <end position="22"/>
    </location>
</feature>
<dbReference type="InterPro" id="IPR020818">
    <property type="entry name" value="Chaperonin_GroES"/>
</dbReference>
<comment type="similarity">
    <text evidence="1 6">Belongs to the GroES chaperonin family.</text>
</comment>
<protein>
    <recommendedName>
        <fullName evidence="4">20 kDa chaperonin, chloroplastic</fullName>
    </recommendedName>
    <alternativeName>
        <fullName evidence="3">Chaperonin 10</fullName>
    </alternativeName>
    <alternativeName>
        <fullName evidence="5">Protein Cpn21</fullName>
    </alternativeName>
</protein>
<dbReference type="PANTHER" id="PTHR10772:SF63">
    <property type="entry name" value="20 KDA CHAPERONIN, CHLOROPLASTIC"/>
    <property type="match status" value="1"/>
</dbReference>
<dbReference type="SMART" id="SM00883">
    <property type="entry name" value="Cpn10"/>
    <property type="match status" value="2"/>
</dbReference>
<dbReference type="InterPro" id="IPR011032">
    <property type="entry name" value="GroES-like_sf"/>
</dbReference>
<evidence type="ECO:0000256" key="7">
    <source>
        <dbReference type="SAM" id="MobiDB-lite"/>
    </source>
</evidence>
<comment type="caution">
    <text evidence="9">The sequence shown here is derived from an EMBL/GenBank/DDBJ whole genome shotgun (WGS) entry which is preliminary data.</text>
</comment>
<dbReference type="GO" id="GO:0046872">
    <property type="term" value="F:metal ion binding"/>
    <property type="evidence" value="ECO:0007669"/>
    <property type="project" value="TreeGrafter"/>
</dbReference>
<keyword evidence="8" id="KW-0732">Signal</keyword>
<dbReference type="PRINTS" id="PR00297">
    <property type="entry name" value="CHAPERONIN10"/>
</dbReference>
<dbReference type="FunFam" id="2.30.33.40:FF:000001">
    <property type="entry name" value="10 kDa chaperonin"/>
    <property type="match status" value="2"/>
</dbReference>
<dbReference type="Gene3D" id="2.30.33.40">
    <property type="entry name" value="GroES chaperonin"/>
    <property type="match status" value="2"/>
</dbReference>
<dbReference type="AlphaFoldDB" id="A0A9W7EC71"/>
<organism evidence="9 10">
    <name type="scientific">Triparma laevis f. longispina</name>
    <dbReference type="NCBI Taxonomy" id="1714387"/>
    <lineage>
        <taxon>Eukaryota</taxon>
        <taxon>Sar</taxon>
        <taxon>Stramenopiles</taxon>
        <taxon>Ochrophyta</taxon>
        <taxon>Bolidophyceae</taxon>
        <taxon>Parmales</taxon>
        <taxon>Triparmaceae</taxon>
        <taxon>Triparma</taxon>
    </lineage>
</organism>
<evidence type="ECO:0000313" key="9">
    <source>
        <dbReference type="EMBL" id="GMH70858.1"/>
    </source>
</evidence>
<dbReference type="InterPro" id="IPR037124">
    <property type="entry name" value="Chaperonin_GroES_sf"/>
</dbReference>
<evidence type="ECO:0000256" key="8">
    <source>
        <dbReference type="SAM" id="SignalP"/>
    </source>
</evidence>
<evidence type="ECO:0000256" key="5">
    <source>
        <dbReference type="ARBA" id="ARBA00079398"/>
    </source>
</evidence>
<dbReference type="EMBL" id="BRXW01000629">
    <property type="protein sequence ID" value="GMH70858.1"/>
    <property type="molecule type" value="Genomic_DNA"/>
</dbReference>
<dbReference type="PANTHER" id="PTHR10772">
    <property type="entry name" value="10 KDA HEAT SHOCK PROTEIN"/>
    <property type="match status" value="1"/>
</dbReference>